<dbReference type="Pfam" id="PF13178">
    <property type="entry name" value="DUF4005"/>
    <property type="match status" value="1"/>
</dbReference>
<gene>
    <name evidence="6" type="ORF">MUK42_37261</name>
</gene>
<sequence length="592" mass="64920">MLTHPIVRISNRLQSHPSHQSPAWEIRSSINSAVCLPLFLCGLAFSSHPSSLFDGRRNERGGGGIGVLERELRPAIRGFSVARLSIIPLTSRLGLRFLLDLASVVACSLTLRFFLAFSKGYLRGFEILKAANDRGHNCGEGEPVLAVNSPLISEPTPLSGVISTSDKEEPSKLGGSALVTSHVSQAVIGSTSSKETSNGIEEQAATKAQAAFRGYLARRAFRALKGIIRLQALIRGHLVRRQAVATLHAMEGIVKLQAVARGRRVRCTFTGLKVTTQFSHAKTVLLASSLLAKSLQIQYDKGDPNSVFSWLDRWTSTSFWQPISKSKRVDSKGQTNRDNCNMGTESGKSRRGVRTNPASNIGGGQTNPKYEPERTKRNLKRVPKLPGETIQRHPQSELERVKRNLRKIKDASEQPEVETQKSNICLKKVDQGIEESIEKPEENINPTPNIKADTETALEPVTAGPVDVLIDDNEDSTLVTNGDLSLTEEQFCHENQKTSKRRSSFSVKSDAPVLPSYMSTTESAKAKLRGQVSPTVVLESDDKNGFIRRHSLPSSTNGNMSSSRTKRFIQTGGKGEIGTDVNDRAIKVGWRR</sequence>
<dbReference type="AlphaFoldDB" id="A0A9E7HA14"/>
<dbReference type="CDD" id="cd23767">
    <property type="entry name" value="IQCD"/>
    <property type="match status" value="1"/>
</dbReference>
<evidence type="ECO:0000256" key="4">
    <source>
        <dbReference type="SAM" id="MobiDB-lite"/>
    </source>
</evidence>
<evidence type="ECO:0000256" key="1">
    <source>
        <dbReference type="ARBA" id="ARBA00022860"/>
    </source>
</evidence>
<dbReference type="InterPro" id="IPR025064">
    <property type="entry name" value="DUF4005"/>
</dbReference>
<feature type="region of interest" description="Disordered" evidence="4">
    <location>
        <begin position="325"/>
        <end position="395"/>
    </location>
</feature>
<dbReference type="SMART" id="SM00015">
    <property type="entry name" value="IQ"/>
    <property type="match status" value="3"/>
</dbReference>
<dbReference type="EMBL" id="CP097510">
    <property type="protein sequence ID" value="URE27523.1"/>
    <property type="molecule type" value="Genomic_DNA"/>
</dbReference>
<feature type="compositionally biased region" description="Polar residues" evidence="4">
    <location>
        <begin position="332"/>
        <end position="346"/>
    </location>
</feature>
<keyword evidence="7" id="KW-1185">Reference proteome</keyword>
<accession>A0A9E7HA14</accession>
<keyword evidence="1" id="KW-0112">Calmodulin-binding</keyword>
<dbReference type="PROSITE" id="PS50096">
    <property type="entry name" value="IQ"/>
    <property type="match status" value="3"/>
</dbReference>
<dbReference type="PANTHER" id="PTHR32295">
    <property type="entry name" value="IQ-DOMAIN 5-RELATED"/>
    <property type="match status" value="1"/>
</dbReference>
<evidence type="ECO:0000313" key="7">
    <source>
        <dbReference type="Proteomes" id="UP001055439"/>
    </source>
</evidence>
<evidence type="ECO:0000256" key="3">
    <source>
        <dbReference type="ARBA" id="ARBA00024378"/>
    </source>
</evidence>
<evidence type="ECO:0000256" key="2">
    <source>
        <dbReference type="ARBA" id="ARBA00024341"/>
    </source>
</evidence>
<dbReference type="GO" id="GO:0005516">
    <property type="term" value="F:calmodulin binding"/>
    <property type="evidence" value="ECO:0007669"/>
    <property type="project" value="UniProtKB-KW"/>
</dbReference>
<comment type="subunit">
    <text evidence="3">Binds to multiple calmodulin (CaM) in the presence of Ca(2+) and CaM-like proteins.</text>
</comment>
<organism evidence="6 7">
    <name type="scientific">Musa troglodytarum</name>
    <name type="common">fe'i banana</name>
    <dbReference type="NCBI Taxonomy" id="320322"/>
    <lineage>
        <taxon>Eukaryota</taxon>
        <taxon>Viridiplantae</taxon>
        <taxon>Streptophyta</taxon>
        <taxon>Embryophyta</taxon>
        <taxon>Tracheophyta</taxon>
        <taxon>Spermatophyta</taxon>
        <taxon>Magnoliopsida</taxon>
        <taxon>Liliopsida</taxon>
        <taxon>Zingiberales</taxon>
        <taxon>Musaceae</taxon>
        <taxon>Musa</taxon>
    </lineage>
</organism>
<evidence type="ECO:0000259" key="5">
    <source>
        <dbReference type="Pfam" id="PF13178"/>
    </source>
</evidence>
<dbReference type="InterPro" id="IPR000048">
    <property type="entry name" value="IQ_motif_EF-hand-BS"/>
</dbReference>
<dbReference type="PANTHER" id="PTHR32295:SF281">
    <property type="entry name" value="PROTEIN IQ-DOMAIN 31"/>
    <property type="match status" value="1"/>
</dbReference>
<dbReference type="Gene3D" id="1.20.5.190">
    <property type="match status" value="1"/>
</dbReference>
<proteinExistence type="inferred from homology"/>
<comment type="similarity">
    <text evidence="2">Belongs to the IQD family.</text>
</comment>
<protein>
    <submittedName>
        <fullName evidence="6">IQ calmodulin-binding motif</fullName>
    </submittedName>
</protein>
<name>A0A9E7HA14_9LILI</name>
<evidence type="ECO:0000313" key="6">
    <source>
        <dbReference type="EMBL" id="URE27523.1"/>
    </source>
</evidence>
<dbReference type="OrthoDB" id="8182952at2759"/>
<dbReference type="Proteomes" id="UP001055439">
    <property type="component" value="Chromosome 8"/>
</dbReference>
<reference evidence="6" key="1">
    <citation type="submission" date="2022-05" db="EMBL/GenBank/DDBJ databases">
        <title>The Musa troglodytarum L. genome provides insights into the mechanism of non-climacteric behaviour and enrichment of carotenoids.</title>
        <authorList>
            <person name="Wang J."/>
        </authorList>
    </citation>
    <scope>NUCLEOTIDE SEQUENCE</scope>
    <source>
        <tissue evidence="6">Leaf</tissue>
    </source>
</reference>
<dbReference type="Pfam" id="PF00612">
    <property type="entry name" value="IQ"/>
    <property type="match status" value="3"/>
</dbReference>
<feature type="domain" description="DUF4005" evidence="5">
    <location>
        <begin position="498"/>
        <end position="565"/>
    </location>
</feature>